<dbReference type="InterPro" id="IPR044946">
    <property type="entry name" value="Restrct_endonuc_typeI_TRD_sf"/>
</dbReference>
<accession>A0ABT9JVP7</accession>
<keyword evidence="6" id="KW-1185">Reference proteome</keyword>
<keyword evidence="3" id="KW-0238">DNA-binding</keyword>
<evidence type="ECO:0000256" key="3">
    <source>
        <dbReference type="ARBA" id="ARBA00023125"/>
    </source>
</evidence>
<dbReference type="InterPro" id="IPR000055">
    <property type="entry name" value="Restrct_endonuc_typeI_TRD"/>
</dbReference>
<reference evidence="6" key="1">
    <citation type="journal article" date="2019" name="Int. J. Syst. Evol. Microbiol.">
        <title>The Global Catalogue of Microorganisms (GCM) 10K type strain sequencing project: providing services to taxonomists for standard genome sequencing and annotation.</title>
        <authorList>
            <consortium name="The Broad Institute Genomics Platform"/>
            <consortium name="The Broad Institute Genome Sequencing Center for Infectious Disease"/>
            <person name="Wu L."/>
            <person name="Ma J."/>
        </authorList>
    </citation>
    <scope>NUCLEOTIDE SEQUENCE [LARGE SCALE GENOMIC DNA]</scope>
    <source>
        <strain evidence="6">VKM B-3159</strain>
    </source>
</reference>
<protein>
    <submittedName>
        <fullName evidence="5">Restriction endonuclease subunit S</fullName>
        <ecNumber evidence="5">3.1.21.-</ecNumber>
    </submittedName>
</protein>
<comment type="caution">
    <text evidence="5">The sequence shown here is derived from an EMBL/GenBank/DDBJ whole genome shotgun (WGS) entry which is preliminary data.</text>
</comment>
<dbReference type="Gene3D" id="3.90.220.20">
    <property type="entry name" value="DNA methylase specificity domains"/>
    <property type="match status" value="2"/>
</dbReference>
<comment type="similarity">
    <text evidence="1">Belongs to the type-I restriction system S methylase family.</text>
</comment>
<dbReference type="EMBL" id="JAVCAP010000020">
    <property type="protein sequence ID" value="MDP8568150.1"/>
    <property type="molecule type" value="Genomic_DNA"/>
</dbReference>
<proteinExistence type="inferred from homology"/>
<dbReference type="InterPro" id="IPR052021">
    <property type="entry name" value="Type-I_RS_S_subunit"/>
</dbReference>
<dbReference type="GO" id="GO:0004519">
    <property type="term" value="F:endonuclease activity"/>
    <property type="evidence" value="ECO:0007669"/>
    <property type="project" value="UniProtKB-KW"/>
</dbReference>
<dbReference type="Proteomes" id="UP001225906">
    <property type="component" value="Unassembled WGS sequence"/>
</dbReference>
<dbReference type="PANTHER" id="PTHR30408:SF12">
    <property type="entry name" value="TYPE I RESTRICTION ENZYME MJAVIII SPECIFICITY SUBUNIT"/>
    <property type="match status" value="1"/>
</dbReference>
<dbReference type="EC" id="3.1.21.-" evidence="5"/>
<dbReference type="SUPFAM" id="SSF116734">
    <property type="entry name" value="DNA methylase specificity domain"/>
    <property type="match status" value="2"/>
</dbReference>
<dbReference type="Pfam" id="PF01420">
    <property type="entry name" value="Methylase_S"/>
    <property type="match status" value="2"/>
</dbReference>
<organism evidence="5 6">
    <name type="scientific">Methylophilus aquaticus</name>
    <dbReference type="NCBI Taxonomy" id="1971610"/>
    <lineage>
        <taxon>Bacteria</taxon>
        <taxon>Pseudomonadati</taxon>
        <taxon>Pseudomonadota</taxon>
        <taxon>Betaproteobacteria</taxon>
        <taxon>Nitrosomonadales</taxon>
        <taxon>Methylophilaceae</taxon>
        <taxon>Methylophilus</taxon>
    </lineage>
</organism>
<dbReference type="PANTHER" id="PTHR30408">
    <property type="entry name" value="TYPE-1 RESTRICTION ENZYME ECOKI SPECIFICITY PROTEIN"/>
    <property type="match status" value="1"/>
</dbReference>
<keyword evidence="2" id="KW-0680">Restriction system</keyword>
<dbReference type="GO" id="GO:0016787">
    <property type="term" value="F:hydrolase activity"/>
    <property type="evidence" value="ECO:0007669"/>
    <property type="project" value="UniProtKB-KW"/>
</dbReference>
<evidence type="ECO:0000313" key="5">
    <source>
        <dbReference type="EMBL" id="MDP8568150.1"/>
    </source>
</evidence>
<evidence type="ECO:0000256" key="2">
    <source>
        <dbReference type="ARBA" id="ARBA00022747"/>
    </source>
</evidence>
<name>A0ABT9JVP7_9PROT</name>
<gene>
    <name evidence="5" type="ORF">Q9291_09840</name>
</gene>
<keyword evidence="5" id="KW-0255">Endonuclease</keyword>
<feature type="domain" description="Type I restriction modification DNA specificity" evidence="4">
    <location>
        <begin position="189"/>
        <end position="356"/>
    </location>
</feature>
<keyword evidence="5" id="KW-0378">Hydrolase</keyword>
<evidence type="ECO:0000313" key="6">
    <source>
        <dbReference type="Proteomes" id="UP001225906"/>
    </source>
</evidence>
<evidence type="ECO:0000256" key="1">
    <source>
        <dbReference type="ARBA" id="ARBA00010923"/>
    </source>
</evidence>
<evidence type="ECO:0000259" key="4">
    <source>
        <dbReference type="Pfam" id="PF01420"/>
    </source>
</evidence>
<keyword evidence="5" id="KW-0540">Nuclease</keyword>
<feature type="domain" description="Type I restriction modification DNA specificity" evidence="4">
    <location>
        <begin position="4"/>
        <end position="164"/>
    </location>
</feature>
<sequence length="382" mass="43060">MKAGWEVKTLGDVCEYDKLQAIHKNLPYVGLEDIESNTASFLGSLESQSVKSATFKFNNSHILYGRLRPYLNKVLAPEFDGHCSTEIFPIKPKSCLLRDYLLYWFIREQTVDLINATCTGARMPRADMNAVLSFEFLLPPIQEQQRIVAILDKAFEQIAIARANTEKNLQNARALFESHLQNVFTQRGDGWKERRLGDIAEVQSGGTPSVPQKQYWNGDIPWYSSGELNNTYTTESEKKITLLGLDNSNAKLFPKGSLLVGMYDTAALKMSILDRDATFNQAIAGIKPNEMIDVKYILHAINSKKPALLLERRGVRQKNLSLGKIKDISIPLPDLVEQQTVVSNLQKVLSETQRLESLYQRKLNALDALKKSLLHQAFAGEL</sequence>
<dbReference type="RefSeq" id="WP_306389871.1">
    <property type="nucleotide sequence ID" value="NZ_JAVCAP010000020.1"/>
</dbReference>
<dbReference type="CDD" id="cd17515">
    <property type="entry name" value="RMtype1_S_MjaORF132P_Sau1132ORF3780P-TRD1-CR1_like"/>
    <property type="match status" value="1"/>
</dbReference>